<feature type="domain" description="DUF659" evidence="1">
    <location>
        <begin position="5"/>
        <end position="75"/>
    </location>
</feature>
<keyword evidence="3" id="KW-1185">Reference proteome</keyword>
<dbReference type="AlphaFoldDB" id="A0A9J6GC49"/>
<evidence type="ECO:0000259" key="1">
    <source>
        <dbReference type="Pfam" id="PF04937"/>
    </source>
</evidence>
<dbReference type="InterPro" id="IPR012337">
    <property type="entry name" value="RNaseH-like_sf"/>
</dbReference>
<sequence length="112" mass="12228">MTEEICAVMESAGSSKVKALVTDNASNRKAACALVIEPFHHVTAIGCAARSRNLLMIDLLTLSTIHDVHNQAKDITTYVKKTHVVLATFKERQESKYGKSVSCGLQLPSKTR</sequence>
<proteinExistence type="predicted"/>
<dbReference type="Proteomes" id="UP000821853">
    <property type="component" value="Chromosome 4"/>
</dbReference>
<dbReference type="InterPro" id="IPR007021">
    <property type="entry name" value="DUF659"/>
</dbReference>
<dbReference type="OMA" id="GCISHGL"/>
<name>A0A9J6GC49_HAELO</name>
<comment type="caution">
    <text evidence="2">The sequence shown here is derived from an EMBL/GenBank/DDBJ whole genome shotgun (WGS) entry which is preliminary data.</text>
</comment>
<gene>
    <name evidence="2" type="ORF">HPB48_017536</name>
</gene>
<dbReference type="Pfam" id="PF04937">
    <property type="entry name" value="DUF659"/>
    <property type="match status" value="1"/>
</dbReference>
<reference evidence="2 3" key="1">
    <citation type="journal article" date="2020" name="Cell">
        <title>Large-Scale Comparative Analyses of Tick Genomes Elucidate Their Genetic Diversity and Vector Capacities.</title>
        <authorList>
            <consortium name="Tick Genome and Microbiome Consortium (TIGMIC)"/>
            <person name="Jia N."/>
            <person name="Wang J."/>
            <person name="Shi W."/>
            <person name="Du L."/>
            <person name="Sun Y."/>
            <person name="Zhan W."/>
            <person name="Jiang J.F."/>
            <person name="Wang Q."/>
            <person name="Zhang B."/>
            <person name="Ji P."/>
            <person name="Bell-Sakyi L."/>
            <person name="Cui X.M."/>
            <person name="Yuan T.T."/>
            <person name="Jiang B.G."/>
            <person name="Yang W.F."/>
            <person name="Lam T.T."/>
            <person name="Chang Q.C."/>
            <person name="Ding S.J."/>
            <person name="Wang X.J."/>
            <person name="Zhu J.G."/>
            <person name="Ruan X.D."/>
            <person name="Zhao L."/>
            <person name="Wei J.T."/>
            <person name="Ye R.Z."/>
            <person name="Que T.C."/>
            <person name="Du C.H."/>
            <person name="Zhou Y.H."/>
            <person name="Cheng J.X."/>
            <person name="Dai P.F."/>
            <person name="Guo W.B."/>
            <person name="Han X.H."/>
            <person name="Huang E.J."/>
            <person name="Li L.F."/>
            <person name="Wei W."/>
            <person name="Gao Y.C."/>
            <person name="Liu J.Z."/>
            <person name="Shao H.Z."/>
            <person name="Wang X."/>
            <person name="Wang C.C."/>
            <person name="Yang T.C."/>
            <person name="Huo Q.B."/>
            <person name="Li W."/>
            <person name="Chen H.Y."/>
            <person name="Chen S.E."/>
            <person name="Zhou L.G."/>
            <person name="Ni X.B."/>
            <person name="Tian J.H."/>
            <person name="Sheng Y."/>
            <person name="Liu T."/>
            <person name="Pan Y.S."/>
            <person name="Xia L.Y."/>
            <person name="Li J."/>
            <person name="Zhao F."/>
            <person name="Cao W.C."/>
        </authorList>
    </citation>
    <scope>NUCLEOTIDE SEQUENCE [LARGE SCALE GENOMIC DNA]</scope>
    <source>
        <strain evidence="2">HaeL-2018</strain>
    </source>
</reference>
<accession>A0A9J6GC49</accession>
<evidence type="ECO:0000313" key="2">
    <source>
        <dbReference type="EMBL" id="KAH9372423.1"/>
    </source>
</evidence>
<dbReference type="VEuPathDB" id="VectorBase:HLOH_047464"/>
<organism evidence="2 3">
    <name type="scientific">Haemaphysalis longicornis</name>
    <name type="common">Bush tick</name>
    <dbReference type="NCBI Taxonomy" id="44386"/>
    <lineage>
        <taxon>Eukaryota</taxon>
        <taxon>Metazoa</taxon>
        <taxon>Ecdysozoa</taxon>
        <taxon>Arthropoda</taxon>
        <taxon>Chelicerata</taxon>
        <taxon>Arachnida</taxon>
        <taxon>Acari</taxon>
        <taxon>Parasitiformes</taxon>
        <taxon>Ixodida</taxon>
        <taxon>Ixodoidea</taxon>
        <taxon>Ixodidae</taxon>
        <taxon>Haemaphysalinae</taxon>
        <taxon>Haemaphysalis</taxon>
    </lineage>
</organism>
<evidence type="ECO:0000313" key="3">
    <source>
        <dbReference type="Proteomes" id="UP000821853"/>
    </source>
</evidence>
<dbReference type="OrthoDB" id="6625919at2759"/>
<protein>
    <recommendedName>
        <fullName evidence="1">DUF659 domain-containing protein</fullName>
    </recommendedName>
</protein>
<dbReference type="EMBL" id="JABSTR010000006">
    <property type="protein sequence ID" value="KAH9372423.1"/>
    <property type="molecule type" value="Genomic_DNA"/>
</dbReference>
<dbReference type="SUPFAM" id="SSF53098">
    <property type="entry name" value="Ribonuclease H-like"/>
    <property type="match status" value="1"/>
</dbReference>